<feature type="region of interest" description="Disordered" evidence="1">
    <location>
        <begin position="423"/>
        <end position="444"/>
    </location>
</feature>
<dbReference type="GeneID" id="95980821"/>
<sequence>MDRPPLPPRRSASSVTPTNFPPPPIHEAGAWQASHSAPPPLPLSSKPGISRTDSRDPRFYPEIRTTSTSPPPPALPRRPSSVQVASPPPEYLTHTVSAPPTLDRSLTQESAASPVAAEPSTSSTAPPQGQPGKRIARRVLVGAAKTVGRIYIGDEGVKAVERLVVGVKQREWRQEFSAQVEQGQKDGEAARANTKAYFDRKGATQQENLQKWKEKQEPQRLQLQQQREQLRLQREQQQLQREQLSINREQQRQQQVQSNPRSQTASAAASLVRSEDMEDVPIRLLERLDLHAEESTGPNDQNYQQHQRPVASSSGGPQEQIETWRAQQHDPVFTNEHATVTVTATDVPYDAPPQQYWQTYSDEQLRRPYDVVSEVSQPSVLYVAPYVEESTAPGSPSELDSGHQQPHNAYPASVVDEYPRQDQHDVTERNVHEPSLTTETASVNQRDQYMPKDSPAAHAPLTAYREMPRELSPHLTFASDGAYLVASSPPSNIPSDTAHEYFVCAECPNSSILFYDSFWFRHVDIPLFPICSYCFEHFIRGSRFEPSFQGGLELGGTIAARCMFGVPRMTELLWPLATSTSDMQIAKSYMESRVAIPSCYGVTGVNGPTSEGLKWFAPTDSAIPGFVACAACYEAFIVGTDFKRHFMQYGEIQAPEATWSCDISVPYIQKALAACSARNDWSGFVAAAKDRLNSPACAGLTAVNAKSRKWCSGVRGKLQVLACEQCYLDHVALTAFDPEFGLAPLDYSKGDYDLTCELAILPLIVALEEALVFRDLKRFWDTCQVQSKTPLCERGDLVGVTWHTLKGGCDNFDICPTCYTGVICASGLQHLFEPQKHDSNASSTRSCDFSKKSPRFSYYMKYYNVALHTPNKRKFTKFVKNVSNLPFCTKMEFQKTQFYTVVLNNDVMFVCQSCYHEAIEDSALGRYFTFSGEVGNHMCEMYSANMRTRWATVCAASVDESKRRGINNEPVMPSESAMSDFIAYRTKRLQVYKETIPIVNRIVSSIRLRGMQQQYKYAQSSFYRNLDNNMTNAMGIHYGPEPAYKTVYSSSLSGRTYETPYGVESDKYARQASSMSSLGGTDVERGTQLEMLWREWE</sequence>
<feature type="compositionally biased region" description="Basic and acidic residues" evidence="1">
    <location>
        <begin position="423"/>
        <end position="432"/>
    </location>
</feature>
<dbReference type="RefSeq" id="XP_069200060.1">
    <property type="nucleotide sequence ID" value="XM_069347182.1"/>
</dbReference>
<dbReference type="Proteomes" id="UP001562354">
    <property type="component" value="Unassembled WGS sequence"/>
</dbReference>
<feature type="region of interest" description="Disordered" evidence="1">
    <location>
        <begin position="176"/>
        <end position="215"/>
    </location>
</feature>
<gene>
    <name evidence="2" type="ORF">AAFC00_007122</name>
</gene>
<proteinExistence type="predicted"/>
<reference evidence="2 3" key="1">
    <citation type="submission" date="2024-07" db="EMBL/GenBank/DDBJ databases">
        <title>Draft sequence of the Neodothiora populina.</title>
        <authorList>
            <person name="Drown D.D."/>
            <person name="Schuette U.S."/>
            <person name="Buechlein A.B."/>
            <person name="Rusch D.R."/>
            <person name="Winton L.W."/>
            <person name="Adams G.A."/>
        </authorList>
    </citation>
    <scope>NUCLEOTIDE SEQUENCE [LARGE SCALE GENOMIC DNA]</scope>
    <source>
        <strain evidence="2 3">CPC 39397</strain>
    </source>
</reference>
<feature type="compositionally biased region" description="Polar residues" evidence="1">
    <location>
        <begin position="435"/>
        <end position="444"/>
    </location>
</feature>
<feature type="compositionally biased region" description="Low complexity" evidence="1">
    <location>
        <begin position="246"/>
        <end position="263"/>
    </location>
</feature>
<feature type="compositionally biased region" description="Polar residues" evidence="1">
    <location>
        <begin position="94"/>
        <end position="108"/>
    </location>
</feature>
<feature type="region of interest" description="Disordered" evidence="1">
    <location>
        <begin position="1"/>
        <end position="136"/>
    </location>
</feature>
<protein>
    <submittedName>
        <fullName evidence="2">Uncharacterized protein</fullName>
    </submittedName>
</protein>
<accession>A0ABR3PCH5</accession>
<feature type="region of interest" description="Disordered" evidence="1">
    <location>
        <begin position="246"/>
        <end position="276"/>
    </location>
</feature>
<evidence type="ECO:0000313" key="2">
    <source>
        <dbReference type="EMBL" id="KAL1303785.1"/>
    </source>
</evidence>
<feature type="compositionally biased region" description="Low complexity" evidence="1">
    <location>
        <begin position="109"/>
        <end position="127"/>
    </location>
</feature>
<name>A0ABR3PCH5_9PEZI</name>
<organism evidence="2 3">
    <name type="scientific">Neodothiora populina</name>
    <dbReference type="NCBI Taxonomy" id="2781224"/>
    <lineage>
        <taxon>Eukaryota</taxon>
        <taxon>Fungi</taxon>
        <taxon>Dikarya</taxon>
        <taxon>Ascomycota</taxon>
        <taxon>Pezizomycotina</taxon>
        <taxon>Dothideomycetes</taxon>
        <taxon>Dothideomycetidae</taxon>
        <taxon>Dothideales</taxon>
        <taxon>Dothioraceae</taxon>
        <taxon>Neodothiora</taxon>
    </lineage>
</organism>
<evidence type="ECO:0000313" key="3">
    <source>
        <dbReference type="Proteomes" id="UP001562354"/>
    </source>
</evidence>
<dbReference type="EMBL" id="JBFMKM010000010">
    <property type="protein sequence ID" value="KAL1303785.1"/>
    <property type="molecule type" value="Genomic_DNA"/>
</dbReference>
<feature type="compositionally biased region" description="Polar residues" evidence="1">
    <location>
        <begin position="296"/>
        <end position="320"/>
    </location>
</feature>
<feature type="region of interest" description="Disordered" evidence="1">
    <location>
        <begin position="390"/>
        <end position="409"/>
    </location>
</feature>
<keyword evidence="3" id="KW-1185">Reference proteome</keyword>
<feature type="region of interest" description="Disordered" evidence="1">
    <location>
        <begin position="294"/>
        <end position="320"/>
    </location>
</feature>
<comment type="caution">
    <text evidence="2">The sequence shown here is derived from an EMBL/GenBank/DDBJ whole genome shotgun (WGS) entry which is preliminary data.</text>
</comment>
<feature type="compositionally biased region" description="Basic and acidic residues" evidence="1">
    <location>
        <begin position="52"/>
        <end position="61"/>
    </location>
</feature>
<evidence type="ECO:0000256" key="1">
    <source>
        <dbReference type="SAM" id="MobiDB-lite"/>
    </source>
</evidence>